<reference evidence="1" key="1">
    <citation type="submission" date="2021-11" db="EMBL/GenBank/DDBJ databases">
        <authorList>
            <person name="Rodrigo-Torres L."/>
            <person name="Arahal R. D."/>
            <person name="Lucena T."/>
        </authorList>
    </citation>
    <scope>NUCLEOTIDE SEQUENCE</scope>
    <source>
        <strain evidence="1">CECT 7928</strain>
    </source>
</reference>
<proteinExistence type="predicted"/>
<protein>
    <submittedName>
        <fullName evidence="1">Uncharacterized protein</fullName>
    </submittedName>
</protein>
<keyword evidence="2" id="KW-1185">Reference proteome</keyword>
<evidence type="ECO:0000313" key="2">
    <source>
        <dbReference type="Proteomes" id="UP000838748"/>
    </source>
</evidence>
<dbReference type="EMBL" id="CAKLDM010000001">
    <property type="protein sequence ID" value="CAH0536050.1"/>
    <property type="molecule type" value="Genomic_DNA"/>
</dbReference>
<evidence type="ECO:0000313" key="1">
    <source>
        <dbReference type="EMBL" id="CAH0536050.1"/>
    </source>
</evidence>
<name>A0ABM8ZYL6_9VIBR</name>
<organism evidence="1 2">
    <name type="scientific">Vibrio marisflavi CECT 7928</name>
    <dbReference type="NCBI Taxonomy" id="634439"/>
    <lineage>
        <taxon>Bacteria</taxon>
        <taxon>Pseudomonadati</taxon>
        <taxon>Pseudomonadota</taxon>
        <taxon>Gammaproteobacteria</taxon>
        <taxon>Vibrionales</taxon>
        <taxon>Vibrionaceae</taxon>
        <taxon>Vibrio</taxon>
    </lineage>
</organism>
<comment type="caution">
    <text evidence="1">The sequence shown here is derived from an EMBL/GenBank/DDBJ whole genome shotgun (WGS) entry which is preliminary data.</text>
</comment>
<gene>
    <name evidence="1" type="ORF">VMF7928_00146</name>
</gene>
<dbReference type="Proteomes" id="UP000838748">
    <property type="component" value="Unassembled WGS sequence"/>
</dbReference>
<sequence>MGNGSCWLRLAIQNNVNWCDFVAKLHGVETCFTEQIWRSSLEMPELFPHLITLQSGIPEALLSEMIEQHNVHFIKDSFADLDLTRQGFTKFVDAHWYIATAPTTPREKQQVVMARCYELTRAADLTRWEELLRGNKISEPIYPETFLSEPRVKFFTAEKDALQAGLSCFCDDQTVGIYNLWGDESLYQALLEKVFDTFPNKAIVGYGDQSEAQVLQILGFDILTPVSIWGKFF</sequence>
<accession>A0ABM8ZYL6</accession>